<proteinExistence type="predicted"/>
<name>A0AAW2VPP9_SESRA</name>
<reference evidence="1" key="1">
    <citation type="submission" date="2020-06" db="EMBL/GenBank/DDBJ databases">
        <authorList>
            <person name="Li T."/>
            <person name="Hu X."/>
            <person name="Zhang T."/>
            <person name="Song X."/>
            <person name="Zhang H."/>
            <person name="Dai N."/>
            <person name="Sheng W."/>
            <person name="Hou X."/>
            <person name="Wei L."/>
        </authorList>
    </citation>
    <scope>NUCLEOTIDE SEQUENCE</scope>
    <source>
        <strain evidence="1">G02</strain>
        <tissue evidence="1">Leaf</tissue>
    </source>
</reference>
<reference evidence="1" key="2">
    <citation type="journal article" date="2024" name="Plant">
        <title>Genomic evolution and insights into agronomic trait innovations of Sesamum species.</title>
        <authorList>
            <person name="Miao H."/>
            <person name="Wang L."/>
            <person name="Qu L."/>
            <person name="Liu H."/>
            <person name="Sun Y."/>
            <person name="Le M."/>
            <person name="Wang Q."/>
            <person name="Wei S."/>
            <person name="Zheng Y."/>
            <person name="Lin W."/>
            <person name="Duan Y."/>
            <person name="Cao H."/>
            <person name="Xiong S."/>
            <person name="Wang X."/>
            <person name="Wei L."/>
            <person name="Li C."/>
            <person name="Ma Q."/>
            <person name="Ju M."/>
            <person name="Zhao R."/>
            <person name="Li G."/>
            <person name="Mu C."/>
            <person name="Tian Q."/>
            <person name="Mei H."/>
            <person name="Zhang T."/>
            <person name="Gao T."/>
            <person name="Zhang H."/>
        </authorList>
    </citation>
    <scope>NUCLEOTIDE SEQUENCE</scope>
    <source>
        <strain evidence="1">G02</strain>
    </source>
</reference>
<sequence>MKSQALAPTFCSWLIFKRRAFRLLVIPIVPKLRHMQKKLISAQPRDTASHDPWRMLPIVFSDQLLKVLNVLVGPSSSFPPSFYHTL</sequence>
<evidence type="ECO:0000313" key="1">
    <source>
        <dbReference type="EMBL" id="KAL0431472.1"/>
    </source>
</evidence>
<dbReference type="EMBL" id="JACGWJ010000003">
    <property type="protein sequence ID" value="KAL0431472.1"/>
    <property type="molecule type" value="Genomic_DNA"/>
</dbReference>
<accession>A0AAW2VPP9</accession>
<comment type="caution">
    <text evidence="1">The sequence shown here is derived from an EMBL/GenBank/DDBJ whole genome shotgun (WGS) entry which is preliminary data.</text>
</comment>
<organism evidence="1">
    <name type="scientific">Sesamum radiatum</name>
    <name type="common">Black benniseed</name>
    <dbReference type="NCBI Taxonomy" id="300843"/>
    <lineage>
        <taxon>Eukaryota</taxon>
        <taxon>Viridiplantae</taxon>
        <taxon>Streptophyta</taxon>
        <taxon>Embryophyta</taxon>
        <taxon>Tracheophyta</taxon>
        <taxon>Spermatophyta</taxon>
        <taxon>Magnoliopsida</taxon>
        <taxon>eudicotyledons</taxon>
        <taxon>Gunneridae</taxon>
        <taxon>Pentapetalae</taxon>
        <taxon>asterids</taxon>
        <taxon>lamiids</taxon>
        <taxon>Lamiales</taxon>
        <taxon>Pedaliaceae</taxon>
        <taxon>Sesamum</taxon>
    </lineage>
</organism>
<dbReference type="AlphaFoldDB" id="A0AAW2VPP9"/>
<protein>
    <submittedName>
        <fullName evidence="1">Uncharacterized protein</fullName>
    </submittedName>
</protein>
<gene>
    <name evidence="1" type="ORF">Sradi_0773200</name>
</gene>